<evidence type="ECO:0000313" key="1">
    <source>
        <dbReference type="EMBL" id="KAL1870822.1"/>
    </source>
</evidence>
<dbReference type="Pfam" id="PF07676">
    <property type="entry name" value="PD40"/>
    <property type="match status" value="1"/>
</dbReference>
<accession>A0ABR3X569</accession>
<organism evidence="1 2">
    <name type="scientific">Phialemonium thermophilum</name>
    <dbReference type="NCBI Taxonomy" id="223376"/>
    <lineage>
        <taxon>Eukaryota</taxon>
        <taxon>Fungi</taxon>
        <taxon>Dikarya</taxon>
        <taxon>Ascomycota</taxon>
        <taxon>Pezizomycotina</taxon>
        <taxon>Sordariomycetes</taxon>
        <taxon>Sordariomycetidae</taxon>
        <taxon>Cephalothecales</taxon>
        <taxon>Cephalothecaceae</taxon>
        <taxon>Phialemonium</taxon>
    </lineage>
</organism>
<name>A0ABR3X569_9PEZI</name>
<comment type="caution">
    <text evidence="1">The sequence shown here is derived from an EMBL/GenBank/DDBJ whole genome shotgun (WGS) entry which is preliminary data.</text>
</comment>
<gene>
    <name evidence="1" type="ORF">VTK73DRAFT_2414</name>
</gene>
<dbReference type="InterPro" id="IPR011659">
    <property type="entry name" value="WD40"/>
</dbReference>
<reference evidence="1 2" key="1">
    <citation type="journal article" date="2024" name="Commun. Biol.">
        <title>Comparative genomic analysis of thermophilic fungi reveals convergent evolutionary adaptations and gene losses.</title>
        <authorList>
            <person name="Steindorff A.S."/>
            <person name="Aguilar-Pontes M.V."/>
            <person name="Robinson A.J."/>
            <person name="Andreopoulos B."/>
            <person name="LaButti K."/>
            <person name="Kuo A."/>
            <person name="Mondo S."/>
            <person name="Riley R."/>
            <person name="Otillar R."/>
            <person name="Haridas S."/>
            <person name="Lipzen A."/>
            <person name="Grimwood J."/>
            <person name="Schmutz J."/>
            <person name="Clum A."/>
            <person name="Reid I.D."/>
            <person name="Moisan M.C."/>
            <person name="Butler G."/>
            <person name="Nguyen T.T.M."/>
            <person name="Dewar K."/>
            <person name="Conant G."/>
            <person name="Drula E."/>
            <person name="Henrissat B."/>
            <person name="Hansel C."/>
            <person name="Singer S."/>
            <person name="Hutchinson M.I."/>
            <person name="de Vries R.P."/>
            <person name="Natvig D.O."/>
            <person name="Powell A.J."/>
            <person name="Tsang A."/>
            <person name="Grigoriev I.V."/>
        </authorList>
    </citation>
    <scope>NUCLEOTIDE SEQUENCE [LARGE SCALE GENOMIC DNA]</scope>
    <source>
        <strain evidence="1 2">ATCC 24622</strain>
    </source>
</reference>
<dbReference type="EMBL" id="JAZHXJ010000167">
    <property type="protein sequence ID" value="KAL1870822.1"/>
    <property type="molecule type" value="Genomic_DNA"/>
</dbReference>
<sequence>MTPNTMSLKRACGLVVAAMAVPSMGNPLVHDVQVPSLVAREATADGPLVDGPCVTNSTIQRVTWFGERPSYRRDGQKIAFMSKSYGDVFELDLRTQHIKLLTGWPHSGFLRAQYLINNDLFLIGARNFTDMKTTRAHDMEMWILKPGAKEVIPLNHKIYEGVAISIQSNKISWANNHDQYPDQFNENESAVYVADIDYSSGKPCLANKREVFRATAPNCTPEPQDFRNNDTEIVYTCYATDPTHPNAFYGRVEGIKIDTGEKVVYRDVPGQYNEVEGMYPNEKYALVESAWSIKNNATPSVQGIDIYQLRLEPNSTDWKRLTYFSETKPWKAGNPVVSPDGRSMCVQSSRNDQEAGVGYGLYIQDLFIDK</sequence>
<protein>
    <submittedName>
        <fullName evidence="1">Uncharacterized protein</fullName>
    </submittedName>
</protein>
<proteinExistence type="predicted"/>
<dbReference type="SUPFAM" id="SSF69304">
    <property type="entry name" value="Tricorn protease N-terminal domain"/>
    <property type="match status" value="1"/>
</dbReference>
<dbReference type="Proteomes" id="UP001586593">
    <property type="component" value="Unassembled WGS sequence"/>
</dbReference>
<keyword evidence="2" id="KW-1185">Reference proteome</keyword>
<evidence type="ECO:0000313" key="2">
    <source>
        <dbReference type="Proteomes" id="UP001586593"/>
    </source>
</evidence>